<protein>
    <submittedName>
        <fullName evidence="1">Uncharacterized protein</fullName>
    </submittedName>
</protein>
<proteinExistence type="predicted"/>
<dbReference type="EMBL" id="MU128925">
    <property type="protein sequence ID" value="KAF9518372.1"/>
    <property type="molecule type" value="Genomic_DNA"/>
</dbReference>
<evidence type="ECO:0000313" key="2">
    <source>
        <dbReference type="Proteomes" id="UP000886523"/>
    </source>
</evidence>
<dbReference type="AlphaFoldDB" id="A0A9P6B6M1"/>
<keyword evidence="2" id="KW-1185">Reference proteome</keyword>
<evidence type="ECO:0000313" key="1">
    <source>
        <dbReference type="EMBL" id="KAF9518372.1"/>
    </source>
</evidence>
<dbReference type="Proteomes" id="UP000886523">
    <property type="component" value="Unassembled WGS sequence"/>
</dbReference>
<comment type="caution">
    <text evidence="1">The sequence shown here is derived from an EMBL/GenBank/DDBJ whole genome shotgun (WGS) entry which is preliminary data.</text>
</comment>
<organism evidence="1 2">
    <name type="scientific">Hydnum rufescens UP504</name>
    <dbReference type="NCBI Taxonomy" id="1448309"/>
    <lineage>
        <taxon>Eukaryota</taxon>
        <taxon>Fungi</taxon>
        <taxon>Dikarya</taxon>
        <taxon>Basidiomycota</taxon>
        <taxon>Agaricomycotina</taxon>
        <taxon>Agaricomycetes</taxon>
        <taxon>Cantharellales</taxon>
        <taxon>Hydnaceae</taxon>
        <taxon>Hydnum</taxon>
    </lineage>
</organism>
<accession>A0A9P6B6M1</accession>
<name>A0A9P6B6M1_9AGAM</name>
<reference evidence="1" key="1">
    <citation type="journal article" date="2020" name="Nat. Commun.">
        <title>Large-scale genome sequencing of mycorrhizal fungi provides insights into the early evolution of symbiotic traits.</title>
        <authorList>
            <person name="Miyauchi S."/>
            <person name="Kiss E."/>
            <person name="Kuo A."/>
            <person name="Drula E."/>
            <person name="Kohler A."/>
            <person name="Sanchez-Garcia M."/>
            <person name="Morin E."/>
            <person name="Andreopoulos B."/>
            <person name="Barry K.W."/>
            <person name="Bonito G."/>
            <person name="Buee M."/>
            <person name="Carver A."/>
            <person name="Chen C."/>
            <person name="Cichocki N."/>
            <person name="Clum A."/>
            <person name="Culley D."/>
            <person name="Crous P.W."/>
            <person name="Fauchery L."/>
            <person name="Girlanda M."/>
            <person name="Hayes R.D."/>
            <person name="Keri Z."/>
            <person name="LaButti K."/>
            <person name="Lipzen A."/>
            <person name="Lombard V."/>
            <person name="Magnuson J."/>
            <person name="Maillard F."/>
            <person name="Murat C."/>
            <person name="Nolan M."/>
            <person name="Ohm R.A."/>
            <person name="Pangilinan J."/>
            <person name="Pereira M.F."/>
            <person name="Perotto S."/>
            <person name="Peter M."/>
            <person name="Pfister S."/>
            <person name="Riley R."/>
            <person name="Sitrit Y."/>
            <person name="Stielow J.B."/>
            <person name="Szollosi G."/>
            <person name="Zifcakova L."/>
            <person name="Stursova M."/>
            <person name="Spatafora J.W."/>
            <person name="Tedersoo L."/>
            <person name="Vaario L.M."/>
            <person name="Yamada A."/>
            <person name="Yan M."/>
            <person name="Wang P."/>
            <person name="Xu J."/>
            <person name="Bruns T."/>
            <person name="Baldrian P."/>
            <person name="Vilgalys R."/>
            <person name="Dunand C."/>
            <person name="Henrissat B."/>
            <person name="Grigoriev I.V."/>
            <person name="Hibbett D."/>
            <person name="Nagy L.G."/>
            <person name="Martin F.M."/>
        </authorList>
    </citation>
    <scope>NUCLEOTIDE SEQUENCE</scope>
    <source>
        <strain evidence="1">UP504</strain>
    </source>
</reference>
<sequence>MNRRTNFYQGSTDLLGLGSSTCDPPTKSGGLSVVGFLECSNVPEEFCPYPVKKSSVPAQGLHTVYAVCSRNA</sequence>
<gene>
    <name evidence="1" type="ORF">BS47DRAFT_1338303</name>
</gene>